<dbReference type="Pfam" id="PF13372">
    <property type="entry name" value="Alginate_exp"/>
    <property type="match status" value="1"/>
</dbReference>
<dbReference type="Gene3D" id="2.40.160.100">
    <property type="match status" value="1"/>
</dbReference>
<name>A0ABD4UKP7_9BURK</name>
<protein>
    <submittedName>
        <fullName evidence="3">Alginate export family protein</fullName>
    </submittedName>
</protein>
<dbReference type="InterPro" id="IPR053728">
    <property type="entry name" value="Alginate_Permeability_Chnl"/>
</dbReference>
<keyword evidence="1" id="KW-0732">Signal</keyword>
<dbReference type="Proteomes" id="UP000191686">
    <property type="component" value="Unassembled WGS sequence"/>
</dbReference>
<dbReference type="AlphaFoldDB" id="A0ABD4UKP7"/>
<organism evidence="3 4">
    <name type="scientific">Burkholderia cenocepacia</name>
    <dbReference type="NCBI Taxonomy" id="95486"/>
    <lineage>
        <taxon>Bacteria</taxon>
        <taxon>Pseudomonadati</taxon>
        <taxon>Pseudomonadota</taxon>
        <taxon>Betaproteobacteria</taxon>
        <taxon>Burkholderiales</taxon>
        <taxon>Burkholderiaceae</taxon>
        <taxon>Burkholderia</taxon>
        <taxon>Burkholderia cepacia complex</taxon>
    </lineage>
</organism>
<feature type="chain" id="PRO_5044863587" evidence="1">
    <location>
        <begin position="35"/>
        <end position="472"/>
    </location>
</feature>
<evidence type="ECO:0000256" key="1">
    <source>
        <dbReference type="SAM" id="SignalP"/>
    </source>
</evidence>
<dbReference type="InterPro" id="IPR025388">
    <property type="entry name" value="Alginate_export_dom"/>
</dbReference>
<accession>A0ABD4UKP7</accession>
<reference evidence="3 4" key="1">
    <citation type="journal article" date="2017" name="Front. Microbiol.">
        <title>Genomics reveals a unique clone of Burkholderia cenocepacia harbouring an actively excising novel genomic island.</title>
        <authorList>
            <person name="Patil P."/>
            <person name="Mali S."/>
            <person name="Midha S."/>
            <person name="Gautam V."/>
            <person name="Dash L."/>
            <person name="Kumar S."/>
            <person name="Shastri J."/>
            <person name="Singhal L."/>
            <person name="Patil P.B."/>
        </authorList>
    </citation>
    <scope>NUCLEOTIDE SEQUENCE [LARGE SCALE GENOMIC DNA]</scope>
    <source>
        <strain evidence="3 4">BC-19</strain>
    </source>
</reference>
<comment type="caution">
    <text evidence="3">The sequence shown here is derived from an EMBL/GenBank/DDBJ whole genome shotgun (WGS) entry which is preliminary data.</text>
</comment>
<dbReference type="RefSeq" id="WP_256870194.1">
    <property type="nucleotide sequence ID" value="NZ_JYMX02000026.1"/>
</dbReference>
<dbReference type="EMBL" id="JYMX02000026">
    <property type="protein sequence ID" value="MCW3714966.1"/>
    <property type="molecule type" value="Genomic_DNA"/>
</dbReference>
<evidence type="ECO:0000313" key="4">
    <source>
        <dbReference type="Proteomes" id="UP000191686"/>
    </source>
</evidence>
<gene>
    <name evidence="3" type="ORF">UE95_027130</name>
</gene>
<feature type="signal peptide" evidence="1">
    <location>
        <begin position="1"/>
        <end position="34"/>
    </location>
</feature>
<sequence>MNFMGKICNSIRFSNRRGICTFLLVGAWAANAYADPDYRLFRYDEDYRYLAEPGADQDSWDSIKYVPLGGATWYASFGGEARERYEGYSASNFGVPRGGPDYYLLHRVLVHADIHAGEHARLFFQLGSHLTTGRDFSAPPYRDRLDIQQAFFDFRLPADRSDVLDSTVRIGRQEMAFGAQRVVAVRDAPNVRRTFDGIRVIEKFHGGQLDLFVTKPVLLEDGIFDDHPSNAQQFWGGYLTIPGSIIPYSNTDLYYLGLHNDAIRLGSASGEEHRHSVGMRVYGKVGAWDWDWEWLGQAGTLGTQRIRAWGGSTEMGYSTVVLGSKVRGGIKFTATSGDHDLHDHTAGTYNPLFPKLAYFNQAGLLGGSNIIDIQPSITTSIAHNIQVTTAVDVVWRNSINDAIYTASGTPIPNTAGRSGKLSSIQTLVDVTWRASRHISVNGGFVYVNVAPILRALDGHNVIFTYLSGSYIF</sequence>
<proteinExistence type="predicted"/>
<evidence type="ECO:0000259" key="2">
    <source>
        <dbReference type="Pfam" id="PF13372"/>
    </source>
</evidence>
<reference evidence="3 4" key="2">
    <citation type="journal article" date="2017" name="Front. Microbiol.">
        <title>Genomics Reveals a Unique Clone of Burkholderia cenocepacia Harboring an Actively Excising Novel Genomic Island.</title>
        <authorList>
            <person name="Patil P.P."/>
            <person name="Mali S."/>
            <person name="Midha S."/>
            <person name="Gautam V."/>
            <person name="Dash L."/>
            <person name="Kumar S."/>
            <person name="Shastri J."/>
            <person name="Singhal L."/>
            <person name="Patil P.B."/>
        </authorList>
    </citation>
    <scope>NUCLEOTIDE SEQUENCE [LARGE SCALE GENOMIC DNA]</scope>
    <source>
        <strain evidence="3 4">BC-19</strain>
    </source>
</reference>
<feature type="domain" description="Alginate export" evidence="2">
    <location>
        <begin position="74"/>
        <end position="447"/>
    </location>
</feature>
<evidence type="ECO:0000313" key="3">
    <source>
        <dbReference type="EMBL" id="MCW3714966.1"/>
    </source>
</evidence>